<dbReference type="Proteomes" id="UP000095594">
    <property type="component" value="Unassembled WGS sequence"/>
</dbReference>
<dbReference type="Pfam" id="PF06245">
    <property type="entry name" value="DUF1015"/>
    <property type="match status" value="1"/>
</dbReference>
<organism evidence="1 2">
    <name type="scientific">Clostridium disporicum</name>
    <dbReference type="NCBI Taxonomy" id="84024"/>
    <lineage>
        <taxon>Bacteria</taxon>
        <taxon>Bacillati</taxon>
        <taxon>Bacillota</taxon>
        <taxon>Clostridia</taxon>
        <taxon>Eubacteriales</taxon>
        <taxon>Clostridiaceae</taxon>
        <taxon>Clostridium</taxon>
    </lineage>
</organism>
<dbReference type="InterPro" id="IPR008323">
    <property type="entry name" value="UCP033563"/>
</dbReference>
<dbReference type="AlphaFoldDB" id="A0A174HY62"/>
<name>A0A174HY62_9CLOT</name>
<proteinExistence type="predicted"/>
<evidence type="ECO:0000313" key="1">
    <source>
        <dbReference type="EMBL" id="CUO78566.1"/>
    </source>
</evidence>
<dbReference type="EMBL" id="CYZX01000016">
    <property type="protein sequence ID" value="CUO78566.1"/>
    <property type="molecule type" value="Genomic_DNA"/>
</dbReference>
<evidence type="ECO:0000313" key="2">
    <source>
        <dbReference type="Proteomes" id="UP000095594"/>
    </source>
</evidence>
<dbReference type="PANTHER" id="PTHR36454:SF1">
    <property type="entry name" value="DUF1015 DOMAIN-CONTAINING PROTEIN"/>
    <property type="match status" value="1"/>
</dbReference>
<sequence length="414" mass="48426">MAIIRPFRAYRPVNDLVEYVAAPPYDVVNSEEARALVKDNKYSFLRVDRGEVNLSKDIYKYDDRVYECSRDLLDSMIKEGIYIQDKEPMFYIYRQIMNGKNQTGLVICASIEEYIENKIKKHENIRDDKGIDRVKHIKYCNAHTGPIFLVYRENKSITDIINKYIKLNPIYNFVADDNITHVVWKIDNKDDIKYITESFYNIENLYIADGHHRIEAAARVAMENKKNNNKDNFNDEINYFLAIAYPDSEVNILDYNRTIKDLNGYTKKEFLEEVSKKFKIKKSDNNKPVSPERKHTFGMYIDKEWYILEANREIINEKVKSEELDVSILQNNILAPILGIDNPKKSDRIEFIGGIRGLKELEKRADTDMAVSFSLYPIEMSDIMSIADEGGIMPPKSTWFEPKPRSGIFIHKFN</sequence>
<dbReference type="OrthoDB" id="9781616at2"/>
<protein>
    <submittedName>
        <fullName evidence="1">SpoOJ/ParA/ParB/repB family protein</fullName>
    </submittedName>
</protein>
<dbReference type="RefSeq" id="WP_055266685.1">
    <property type="nucleotide sequence ID" value="NZ_CABIXQ010000016.1"/>
</dbReference>
<accession>A0A174HY62</accession>
<gene>
    <name evidence="1" type="ORF">ERS852471_02292</name>
</gene>
<dbReference type="PANTHER" id="PTHR36454">
    <property type="entry name" value="LMO2823 PROTEIN"/>
    <property type="match status" value="1"/>
</dbReference>
<reference evidence="1 2" key="1">
    <citation type="submission" date="2015-09" db="EMBL/GenBank/DDBJ databases">
        <authorList>
            <consortium name="Pathogen Informatics"/>
        </authorList>
    </citation>
    <scope>NUCLEOTIDE SEQUENCE [LARGE SCALE GENOMIC DNA]</scope>
    <source>
        <strain evidence="1 2">2789STDY5834856</strain>
    </source>
</reference>
<dbReference type="PIRSF" id="PIRSF033563">
    <property type="entry name" value="UCP033563"/>
    <property type="match status" value="1"/>
</dbReference>